<feature type="region of interest" description="Disordered" evidence="7">
    <location>
        <begin position="96"/>
        <end position="194"/>
    </location>
</feature>
<keyword evidence="5" id="KW-0539">Nucleus</keyword>
<dbReference type="InterPro" id="IPR036322">
    <property type="entry name" value="WD40_repeat_dom_sf"/>
</dbReference>
<accession>A0A182RWF9</accession>
<protein>
    <recommendedName>
        <fullName evidence="9">U3 small nucleolar RNA-associated protein 18 homolog</fullName>
    </recommendedName>
</protein>
<dbReference type="VEuPathDB" id="VectorBase:AFUN010619"/>
<feature type="compositionally biased region" description="Basic and acidic residues" evidence="7">
    <location>
        <begin position="23"/>
        <end position="46"/>
    </location>
</feature>
<dbReference type="AlphaFoldDB" id="A0A182RWF9"/>
<dbReference type="Pfam" id="PF00400">
    <property type="entry name" value="WD40"/>
    <property type="match status" value="1"/>
</dbReference>
<keyword evidence="3" id="KW-0853">WD repeat</keyword>
<reference evidence="8" key="1">
    <citation type="submission" date="2020-05" db="UniProtKB">
        <authorList>
            <consortium name="EnsemblMetazoa"/>
        </authorList>
    </citation>
    <scope>IDENTIFICATION</scope>
    <source>
        <strain evidence="8">FUMOZ</strain>
    </source>
</reference>
<proteinExistence type="inferred from homology"/>
<sequence length="649" mass="71681">MESDDDFGHLTSNLARDLQTKAGQKDTVHEDDKSSSEDEKPSIKSESDEEDVVPTVAAHTFDDASIKSEPESQSDDNLDHDALISSYVRALKSKMGYKNAASNESSDEDNIKSEPETGDDEYQTRNQSNAGKDQNMESSEIAASAKKGGKSPEKVKKKLAKKLTNKKQIKPKMQKKSKSHAKAAKEVKIDKPTSKKEKMLMSLVFGGKEAFVSQLSTQEKEKKKTAPSTQPNEDKLKTGDNRNRKRAAIWHDSDDDDEEDSSNMKRNKFSQQELPGQVTKQRRRNQFEQIVGKPKWADLDRVKEVDSDDEILQTVGHVVKGPAAQGLPKGTIELKRLKDLSRDVNNKGEICSIMFHPTSMVAIIVGKGGLVSIVAVDGVQNEKLHTIGLKKTRLTCASLSPDGNEVIFGSYRKTYHIYDLISGHSESRKIPDKDTLMMNNFRASRCGKYLASAGEFGEVHLMSAISKDVLQLIQLSYTCSSLAFTPDSKYLLCHSFDTKVSVFCLQQKRIVNVFQDDGCVNGSCIAICPNGQYVATGSRQGIVNIYTLDATLTQQNPVPLKTINNLTTFIDSLSFNATSEILLIASSTVKNAARLIHVKSGTVFRNFPVQMSGIGMITAAEFSPSGGYLALGTRKSKVSLFRVKYYPNY</sequence>
<evidence type="ECO:0000256" key="7">
    <source>
        <dbReference type="SAM" id="MobiDB-lite"/>
    </source>
</evidence>
<evidence type="ECO:0000256" key="4">
    <source>
        <dbReference type="ARBA" id="ARBA00022737"/>
    </source>
</evidence>
<dbReference type="PANTHER" id="PTHR18359">
    <property type="entry name" value="WD-REPEAT PROTEIN-RELATED"/>
    <property type="match status" value="1"/>
</dbReference>
<evidence type="ECO:0000256" key="3">
    <source>
        <dbReference type="ARBA" id="ARBA00022574"/>
    </source>
</evidence>
<dbReference type="SUPFAM" id="SSF50978">
    <property type="entry name" value="WD40 repeat-like"/>
    <property type="match status" value="1"/>
</dbReference>
<feature type="compositionally biased region" description="Basic and acidic residues" evidence="7">
    <location>
        <begin position="183"/>
        <end position="194"/>
    </location>
</feature>
<keyword evidence="4" id="KW-0677">Repeat</keyword>
<evidence type="ECO:0000256" key="1">
    <source>
        <dbReference type="ARBA" id="ARBA00004604"/>
    </source>
</evidence>
<feature type="compositionally biased region" description="Basic and acidic residues" evidence="7">
    <location>
        <begin position="60"/>
        <end position="70"/>
    </location>
</feature>
<comment type="subcellular location">
    <subcellularLocation>
        <location evidence="1">Nucleus</location>
        <location evidence="1">Nucleolus</location>
    </subcellularLocation>
</comment>
<dbReference type="InterPro" id="IPR001680">
    <property type="entry name" value="WD40_rpt"/>
</dbReference>
<evidence type="ECO:0008006" key="9">
    <source>
        <dbReference type="Google" id="ProtNLM"/>
    </source>
</evidence>
<evidence type="ECO:0000256" key="6">
    <source>
        <dbReference type="ARBA" id="ARBA00025767"/>
    </source>
</evidence>
<feature type="compositionally biased region" description="Basic and acidic residues" evidence="7">
    <location>
        <begin position="232"/>
        <end position="242"/>
    </location>
</feature>
<dbReference type="InterPro" id="IPR015943">
    <property type="entry name" value="WD40/YVTN_repeat-like_dom_sf"/>
</dbReference>
<dbReference type="Gene3D" id="2.130.10.10">
    <property type="entry name" value="YVTN repeat-like/Quinoprotein amine dehydrogenase"/>
    <property type="match status" value="1"/>
</dbReference>
<dbReference type="GO" id="GO:0034388">
    <property type="term" value="C:Pwp2p-containing subcomplex of 90S preribosome"/>
    <property type="evidence" value="ECO:0007669"/>
    <property type="project" value="TreeGrafter"/>
</dbReference>
<dbReference type="VEuPathDB" id="VectorBase:AFUN2_005736"/>
<dbReference type="EnsemblMetazoa" id="AFUN010619-RA">
    <property type="protein sequence ID" value="AFUN010619-PA"/>
    <property type="gene ID" value="AFUN010619"/>
</dbReference>
<dbReference type="GO" id="GO:0032040">
    <property type="term" value="C:small-subunit processome"/>
    <property type="evidence" value="ECO:0007669"/>
    <property type="project" value="TreeGrafter"/>
</dbReference>
<dbReference type="SMART" id="SM00320">
    <property type="entry name" value="WD40"/>
    <property type="match status" value="5"/>
</dbReference>
<keyword evidence="2" id="KW-0698">rRNA processing</keyword>
<name>A0A182RWF9_ANOFN</name>
<feature type="compositionally biased region" description="Basic residues" evidence="7">
    <location>
        <begin position="155"/>
        <end position="182"/>
    </location>
</feature>
<evidence type="ECO:0000256" key="5">
    <source>
        <dbReference type="ARBA" id="ARBA00023242"/>
    </source>
</evidence>
<dbReference type="STRING" id="62324.A0A182RWF9"/>
<dbReference type="InterPro" id="IPR045161">
    <property type="entry name" value="Utp18"/>
</dbReference>
<evidence type="ECO:0000313" key="8">
    <source>
        <dbReference type="EnsemblMetazoa" id="AFUN010619-PA"/>
    </source>
</evidence>
<organism evidence="8">
    <name type="scientific">Anopheles funestus</name>
    <name type="common">African malaria mosquito</name>
    <dbReference type="NCBI Taxonomy" id="62324"/>
    <lineage>
        <taxon>Eukaryota</taxon>
        <taxon>Metazoa</taxon>
        <taxon>Ecdysozoa</taxon>
        <taxon>Arthropoda</taxon>
        <taxon>Hexapoda</taxon>
        <taxon>Insecta</taxon>
        <taxon>Pterygota</taxon>
        <taxon>Neoptera</taxon>
        <taxon>Endopterygota</taxon>
        <taxon>Diptera</taxon>
        <taxon>Nematocera</taxon>
        <taxon>Culicoidea</taxon>
        <taxon>Culicidae</taxon>
        <taxon>Anophelinae</taxon>
        <taxon>Anopheles</taxon>
    </lineage>
</organism>
<dbReference type="GO" id="GO:0006364">
    <property type="term" value="P:rRNA processing"/>
    <property type="evidence" value="ECO:0007669"/>
    <property type="project" value="UniProtKB-KW"/>
</dbReference>
<feature type="region of interest" description="Disordered" evidence="7">
    <location>
        <begin position="1"/>
        <end position="80"/>
    </location>
</feature>
<feature type="region of interest" description="Disordered" evidence="7">
    <location>
        <begin position="215"/>
        <end position="289"/>
    </location>
</feature>
<evidence type="ECO:0000256" key="2">
    <source>
        <dbReference type="ARBA" id="ARBA00022552"/>
    </source>
</evidence>
<comment type="similarity">
    <text evidence="6">Belongs to the WD repeat UTP18 family.</text>
</comment>
<feature type="compositionally biased region" description="Polar residues" evidence="7">
    <location>
        <begin position="124"/>
        <end position="138"/>
    </location>
</feature>
<dbReference type="PANTHER" id="PTHR18359:SF0">
    <property type="entry name" value="U3 SMALL NUCLEOLAR RNA-ASSOCIATED PROTEIN 18 HOMOLOG"/>
    <property type="match status" value="1"/>
</dbReference>